<feature type="region of interest" description="Disordered" evidence="6">
    <location>
        <begin position="1"/>
        <end position="57"/>
    </location>
</feature>
<dbReference type="FunFam" id="3.40.50.300:FF:000644">
    <property type="entry name" value="GpmB, Fructose-2,6-bisphosphatase"/>
    <property type="match status" value="1"/>
</dbReference>
<dbReference type="OrthoDB" id="267323at2759"/>
<dbReference type="EC" id="2.7.1.105" evidence="1"/>
<protein>
    <recommendedName>
        <fullName evidence="1">6-phosphofructo-2-kinase</fullName>
        <ecNumber evidence="1">2.7.1.105</ecNumber>
    </recommendedName>
</protein>
<dbReference type="RefSeq" id="XP_040725449.1">
    <property type="nucleotide sequence ID" value="XM_040871929.1"/>
</dbReference>
<feature type="compositionally biased region" description="Polar residues" evidence="6">
    <location>
        <begin position="33"/>
        <end position="57"/>
    </location>
</feature>
<evidence type="ECO:0000313" key="8">
    <source>
        <dbReference type="EMBL" id="ORY82578.1"/>
    </source>
</evidence>
<dbReference type="CDD" id="cd07067">
    <property type="entry name" value="HP_PGM_like"/>
    <property type="match status" value="1"/>
</dbReference>
<evidence type="ECO:0000256" key="2">
    <source>
        <dbReference type="ARBA" id="ARBA00022741"/>
    </source>
</evidence>
<dbReference type="InterPro" id="IPR003094">
    <property type="entry name" value="6Pfruct_kin"/>
</dbReference>
<dbReference type="SMART" id="SM00855">
    <property type="entry name" value="PGAM"/>
    <property type="match status" value="1"/>
</dbReference>
<dbReference type="GO" id="GO:0003873">
    <property type="term" value="F:6-phosphofructo-2-kinase activity"/>
    <property type="evidence" value="ECO:0007669"/>
    <property type="project" value="UniProtKB-EC"/>
</dbReference>
<keyword evidence="2" id="KW-0547">Nucleotide-binding</keyword>
<comment type="catalytic activity">
    <reaction evidence="4">
        <text>beta-D-fructose 6-phosphate + ATP = beta-D-fructose 2,6-bisphosphate + ADP + H(+)</text>
        <dbReference type="Rhea" id="RHEA:15653"/>
        <dbReference type="ChEBI" id="CHEBI:15378"/>
        <dbReference type="ChEBI" id="CHEBI:30616"/>
        <dbReference type="ChEBI" id="CHEBI:57634"/>
        <dbReference type="ChEBI" id="CHEBI:58579"/>
        <dbReference type="ChEBI" id="CHEBI:456216"/>
        <dbReference type="EC" id="2.7.1.105"/>
    </reaction>
</comment>
<accession>A0A1Y2FF56</accession>
<evidence type="ECO:0000256" key="4">
    <source>
        <dbReference type="ARBA" id="ARBA00052669"/>
    </source>
</evidence>
<dbReference type="AlphaFoldDB" id="A0A1Y2FF56"/>
<dbReference type="SUPFAM" id="SSF53254">
    <property type="entry name" value="Phosphoglycerate mutase-like"/>
    <property type="match status" value="1"/>
</dbReference>
<organism evidence="8 9">
    <name type="scientific">Protomyces lactucae-debilis</name>
    <dbReference type="NCBI Taxonomy" id="2754530"/>
    <lineage>
        <taxon>Eukaryota</taxon>
        <taxon>Fungi</taxon>
        <taxon>Dikarya</taxon>
        <taxon>Ascomycota</taxon>
        <taxon>Taphrinomycotina</taxon>
        <taxon>Taphrinomycetes</taxon>
        <taxon>Taphrinales</taxon>
        <taxon>Protomycetaceae</taxon>
        <taxon>Protomyces</taxon>
    </lineage>
</organism>
<dbReference type="Proteomes" id="UP000193685">
    <property type="component" value="Unassembled WGS sequence"/>
</dbReference>
<dbReference type="GeneID" id="63788528"/>
<dbReference type="PRINTS" id="PR00991">
    <property type="entry name" value="6PFRUCTKNASE"/>
</dbReference>
<sequence>MVMPDVSIQRSDGSMRPPIISPPLPLIRRTDSDTPYSQSATPIQTAPSSPRLQPRAQTLSVPGVTRSKVSPDGHVAQTASKLVIVMVGLPARGKSYIVKKLARYFNWLGHSAQVFNCGDRRRLLATNRQDADFFDRNNTKAHAIREQMALETLDALIEWVTTVGTVGIFDATNSTVARRKAIQERIAREDHLHALFIESICTDSELLEANMRLKLNGPDYRSRDPVEALADFKERVKNYEAQYETIGDAEEAAGMSYCKLINVGKKVISCNIEGFLAGQAIYLLLNFNLAERLIFITRHGESEDNVSGKIGGDASLTPRGRKYAAALARLVDQQRIKFRDHQLEQWRSHPRIIPKESDHWTENPQPRDGYYADAPPVEKSFSVWTSMLARSRETAETFSEEVYDVKSFKTMDEIDSGLCDNLTYAEIKKLHPREFEARRRDKMHYRYPGGGESYLDVVHRLNPLIVESERAKHHILMISHRVVSRILLSYFLSLSIKQATELEVPLEVCYCVVPRSYGADLAKFSWDEVTDTFVEEVISGGFQTLSA</sequence>
<evidence type="ECO:0000256" key="5">
    <source>
        <dbReference type="ARBA" id="ARBA00053562"/>
    </source>
</evidence>
<dbReference type="EMBL" id="MCFI01000009">
    <property type="protein sequence ID" value="ORY82578.1"/>
    <property type="molecule type" value="Genomic_DNA"/>
</dbReference>
<dbReference type="Gene3D" id="3.40.50.1240">
    <property type="entry name" value="Phosphoglycerate mutase-like"/>
    <property type="match status" value="1"/>
</dbReference>
<dbReference type="PROSITE" id="PS00175">
    <property type="entry name" value="PG_MUTASE"/>
    <property type="match status" value="1"/>
</dbReference>
<dbReference type="InterPro" id="IPR027417">
    <property type="entry name" value="P-loop_NTPase"/>
</dbReference>
<dbReference type="Pfam" id="PF01591">
    <property type="entry name" value="6PF2K"/>
    <property type="match status" value="1"/>
</dbReference>
<dbReference type="OMA" id="HAYRYNE"/>
<dbReference type="PANTHER" id="PTHR10606">
    <property type="entry name" value="6-PHOSPHOFRUCTO-2-KINASE/FRUCTOSE-2,6-BISPHOSPHATASE"/>
    <property type="match status" value="1"/>
</dbReference>
<keyword evidence="8" id="KW-0808">Transferase</keyword>
<evidence type="ECO:0000256" key="1">
    <source>
        <dbReference type="ARBA" id="ARBA00012130"/>
    </source>
</evidence>
<dbReference type="InterPro" id="IPR001345">
    <property type="entry name" value="PG/BPGM_mutase_AS"/>
</dbReference>
<dbReference type="PIRSF" id="PIRSF000709">
    <property type="entry name" value="6PFK_2-Ptase"/>
    <property type="match status" value="1"/>
</dbReference>
<dbReference type="STRING" id="56484.A0A1Y2FF56"/>
<dbReference type="Gene3D" id="3.40.50.300">
    <property type="entry name" value="P-loop containing nucleotide triphosphate hydrolases"/>
    <property type="match status" value="1"/>
</dbReference>
<dbReference type="InterPro" id="IPR013078">
    <property type="entry name" value="His_Pase_superF_clade-1"/>
</dbReference>
<dbReference type="GO" id="GO:0006000">
    <property type="term" value="P:fructose metabolic process"/>
    <property type="evidence" value="ECO:0007669"/>
    <property type="project" value="InterPro"/>
</dbReference>
<dbReference type="SUPFAM" id="SSF52540">
    <property type="entry name" value="P-loop containing nucleoside triphosphate hydrolases"/>
    <property type="match status" value="1"/>
</dbReference>
<gene>
    <name evidence="8" type="ORF">BCR37DRAFT_402657</name>
</gene>
<keyword evidence="9" id="KW-1185">Reference proteome</keyword>
<feature type="domain" description="6-phosphofructo-2-kinase" evidence="7">
    <location>
        <begin position="77"/>
        <end position="289"/>
    </location>
</feature>
<comment type="caution">
    <text evidence="8">The sequence shown here is derived from an EMBL/GenBank/DDBJ whole genome shotgun (WGS) entry which is preliminary data.</text>
</comment>
<proteinExistence type="predicted"/>
<evidence type="ECO:0000313" key="9">
    <source>
        <dbReference type="Proteomes" id="UP000193685"/>
    </source>
</evidence>
<reference evidence="8 9" key="1">
    <citation type="submission" date="2016-07" db="EMBL/GenBank/DDBJ databases">
        <title>Pervasive Adenine N6-methylation of Active Genes in Fungi.</title>
        <authorList>
            <consortium name="DOE Joint Genome Institute"/>
            <person name="Mondo S.J."/>
            <person name="Dannebaum R.O."/>
            <person name="Kuo R.C."/>
            <person name="Labutti K."/>
            <person name="Haridas S."/>
            <person name="Kuo A."/>
            <person name="Salamov A."/>
            <person name="Ahrendt S.R."/>
            <person name="Lipzen A."/>
            <person name="Sullivan W."/>
            <person name="Andreopoulos W.B."/>
            <person name="Clum A."/>
            <person name="Lindquist E."/>
            <person name="Daum C."/>
            <person name="Ramamoorthy G.K."/>
            <person name="Gryganskyi A."/>
            <person name="Culley D."/>
            <person name="Magnuson J.K."/>
            <person name="James T.Y."/>
            <person name="O'Malley M.A."/>
            <person name="Stajich J.E."/>
            <person name="Spatafora J.W."/>
            <person name="Visel A."/>
            <person name="Grigoriev I.V."/>
        </authorList>
    </citation>
    <scope>NUCLEOTIDE SEQUENCE [LARGE SCALE GENOMIC DNA]</scope>
    <source>
        <strain evidence="8 9">12-1054</strain>
    </source>
</reference>
<dbReference type="GO" id="GO:0005829">
    <property type="term" value="C:cytosol"/>
    <property type="evidence" value="ECO:0007669"/>
    <property type="project" value="TreeGrafter"/>
</dbReference>
<dbReference type="Pfam" id="PF00300">
    <property type="entry name" value="His_Phos_1"/>
    <property type="match status" value="2"/>
</dbReference>
<dbReference type="InterPro" id="IPR013079">
    <property type="entry name" value="6Phosfructo_kin"/>
</dbReference>
<keyword evidence="3" id="KW-0067">ATP-binding</keyword>
<dbReference type="PANTHER" id="PTHR10606:SF32">
    <property type="entry name" value="6-PHOSPHOFRUCTO-2-KINASE 1"/>
    <property type="match status" value="1"/>
</dbReference>
<comment type="function">
    <text evidence="5">Synthesis of fructose 2,6-bisphosphate.</text>
</comment>
<dbReference type="GO" id="GO:0006003">
    <property type="term" value="P:fructose 2,6-bisphosphate metabolic process"/>
    <property type="evidence" value="ECO:0007669"/>
    <property type="project" value="InterPro"/>
</dbReference>
<name>A0A1Y2FF56_PROLT</name>
<evidence type="ECO:0000259" key="7">
    <source>
        <dbReference type="Pfam" id="PF01591"/>
    </source>
</evidence>
<keyword evidence="8" id="KW-0418">Kinase</keyword>
<evidence type="ECO:0000256" key="3">
    <source>
        <dbReference type="ARBA" id="ARBA00022840"/>
    </source>
</evidence>
<dbReference type="GO" id="GO:0005524">
    <property type="term" value="F:ATP binding"/>
    <property type="evidence" value="ECO:0007669"/>
    <property type="project" value="UniProtKB-KW"/>
</dbReference>
<evidence type="ECO:0000256" key="6">
    <source>
        <dbReference type="SAM" id="MobiDB-lite"/>
    </source>
</evidence>
<dbReference type="InterPro" id="IPR029033">
    <property type="entry name" value="His_PPase_superfam"/>
</dbReference>